<dbReference type="EMBL" id="VSRR010095615">
    <property type="protein sequence ID" value="MPC93646.1"/>
    <property type="molecule type" value="Genomic_DNA"/>
</dbReference>
<name>A0A5B7JHF3_PORTR</name>
<comment type="caution">
    <text evidence="1">The sequence shown here is derived from an EMBL/GenBank/DDBJ whole genome shotgun (WGS) entry which is preliminary data.</text>
</comment>
<proteinExistence type="predicted"/>
<evidence type="ECO:0000313" key="1">
    <source>
        <dbReference type="EMBL" id="MPC93646.1"/>
    </source>
</evidence>
<keyword evidence="2" id="KW-1185">Reference proteome</keyword>
<protein>
    <submittedName>
        <fullName evidence="1">Uncharacterized protein</fullName>
    </submittedName>
</protein>
<evidence type="ECO:0000313" key="2">
    <source>
        <dbReference type="Proteomes" id="UP000324222"/>
    </source>
</evidence>
<accession>A0A5B7JHF3</accession>
<sequence length="83" mass="8739">MKHYVSVEAVAVRDAPARSCCSESPPPVSGCTAAATAAAARLPLPACPVAAATSWRNAALPSPFPLPSWLCVKIELYMITEWL</sequence>
<dbReference type="AlphaFoldDB" id="A0A5B7JHF3"/>
<dbReference type="Proteomes" id="UP000324222">
    <property type="component" value="Unassembled WGS sequence"/>
</dbReference>
<gene>
    <name evidence="1" type="ORF">E2C01_088783</name>
</gene>
<organism evidence="1 2">
    <name type="scientific">Portunus trituberculatus</name>
    <name type="common">Swimming crab</name>
    <name type="synonym">Neptunus trituberculatus</name>
    <dbReference type="NCBI Taxonomy" id="210409"/>
    <lineage>
        <taxon>Eukaryota</taxon>
        <taxon>Metazoa</taxon>
        <taxon>Ecdysozoa</taxon>
        <taxon>Arthropoda</taxon>
        <taxon>Crustacea</taxon>
        <taxon>Multicrustacea</taxon>
        <taxon>Malacostraca</taxon>
        <taxon>Eumalacostraca</taxon>
        <taxon>Eucarida</taxon>
        <taxon>Decapoda</taxon>
        <taxon>Pleocyemata</taxon>
        <taxon>Brachyura</taxon>
        <taxon>Eubrachyura</taxon>
        <taxon>Portunoidea</taxon>
        <taxon>Portunidae</taxon>
        <taxon>Portuninae</taxon>
        <taxon>Portunus</taxon>
    </lineage>
</organism>
<reference evidence="1 2" key="1">
    <citation type="submission" date="2019-05" db="EMBL/GenBank/DDBJ databases">
        <title>Another draft genome of Portunus trituberculatus and its Hox gene families provides insights of decapod evolution.</title>
        <authorList>
            <person name="Jeong J.-H."/>
            <person name="Song I."/>
            <person name="Kim S."/>
            <person name="Choi T."/>
            <person name="Kim D."/>
            <person name="Ryu S."/>
            <person name="Kim W."/>
        </authorList>
    </citation>
    <scope>NUCLEOTIDE SEQUENCE [LARGE SCALE GENOMIC DNA]</scope>
    <source>
        <tissue evidence="1">Muscle</tissue>
    </source>
</reference>